<accession>A0A8T2Y064</accession>
<dbReference type="EMBL" id="JACEGQ020000009">
    <property type="protein sequence ID" value="KAH8498486.1"/>
    <property type="molecule type" value="Genomic_DNA"/>
</dbReference>
<proteinExistence type="predicted"/>
<comment type="caution">
    <text evidence="1">The sequence shown here is derived from an EMBL/GenBank/DDBJ whole genome shotgun (WGS) entry which is preliminary data.</text>
</comment>
<dbReference type="AlphaFoldDB" id="A0A8T2Y064"/>
<keyword evidence="2" id="KW-1185">Reference proteome</keyword>
<name>A0A8T2Y064_POPDE</name>
<protein>
    <submittedName>
        <fullName evidence="1">Uncharacterized protein</fullName>
    </submittedName>
</protein>
<reference evidence="1" key="1">
    <citation type="journal article" date="2021" name="J. Hered.">
        <title>Genome Assembly of Salicaceae Populus deltoides (Eastern Cottonwood) I-69 Based on Nanopore Sequencing and Hi-C Technologies.</title>
        <authorList>
            <person name="Bai S."/>
            <person name="Wu H."/>
            <person name="Zhang J."/>
            <person name="Pan Z."/>
            <person name="Zhao W."/>
            <person name="Li Z."/>
            <person name="Tong C."/>
        </authorList>
    </citation>
    <scope>NUCLEOTIDE SEQUENCE</scope>
    <source>
        <tissue evidence="1">Leaf</tissue>
    </source>
</reference>
<sequence>MDISTNLQIDLCRDPIGTTINLSTELWLGIGLFRLATGSSYIGITDRFGVTESVNRFCAKQLCSVSCTNLRSRVGFPSPTELVKRNDCKSASNDEVQDDSIAFQIVVDSSSRILSVVAGFRGDKEGSRILKPTTLCHDAEGRRLLNSTFLVHLHAFTFRALCLKRTLYQSFLSDE</sequence>
<dbReference type="Proteomes" id="UP000807159">
    <property type="component" value="Chromosome 9"/>
</dbReference>
<evidence type="ECO:0000313" key="2">
    <source>
        <dbReference type="Proteomes" id="UP000807159"/>
    </source>
</evidence>
<gene>
    <name evidence="1" type="ORF">H0E87_017410</name>
</gene>
<organism evidence="1 2">
    <name type="scientific">Populus deltoides</name>
    <name type="common">Eastern poplar</name>
    <name type="synonym">Eastern cottonwood</name>
    <dbReference type="NCBI Taxonomy" id="3696"/>
    <lineage>
        <taxon>Eukaryota</taxon>
        <taxon>Viridiplantae</taxon>
        <taxon>Streptophyta</taxon>
        <taxon>Embryophyta</taxon>
        <taxon>Tracheophyta</taxon>
        <taxon>Spermatophyta</taxon>
        <taxon>Magnoliopsida</taxon>
        <taxon>eudicotyledons</taxon>
        <taxon>Gunneridae</taxon>
        <taxon>Pentapetalae</taxon>
        <taxon>rosids</taxon>
        <taxon>fabids</taxon>
        <taxon>Malpighiales</taxon>
        <taxon>Salicaceae</taxon>
        <taxon>Saliceae</taxon>
        <taxon>Populus</taxon>
    </lineage>
</organism>
<evidence type="ECO:0000313" key="1">
    <source>
        <dbReference type="EMBL" id="KAH8498486.1"/>
    </source>
</evidence>